<gene>
    <name evidence="7" type="ORF">C7B46_09465</name>
</gene>
<keyword evidence="3" id="KW-0694">RNA-binding</keyword>
<dbReference type="Gene3D" id="3.30.70.1560">
    <property type="entry name" value="Alpha-L RNA-binding motif"/>
    <property type="match status" value="1"/>
</dbReference>
<dbReference type="GO" id="GO:0000455">
    <property type="term" value="P:enzyme-directed rRNA pseudouridine synthesis"/>
    <property type="evidence" value="ECO:0007669"/>
    <property type="project" value="UniProtKB-ARBA"/>
</dbReference>
<dbReference type="GO" id="GO:0003723">
    <property type="term" value="F:RNA binding"/>
    <property type="evidence" value="ECO:0007669"/>
    <property type="project" value="UniProtKB-KW"/>
</dbReference>
<dbReference type="Pfam" id="PF00849">
    <property type="entry name" value="PseudoU_synth_2"/>
    <property type="match status" value="1"/>
</dbReference>
<evidence type="ECO:0000313" key="8">
    <source>
        <dbReference type="Proteomes" id="UP000242972"/>
    </source>
</evidence>
<dbReference type="SMART" id="SM00363">
    <property type="entry name" value="S4"/>
    <property type="match status" value="1"/>
</dbReference>
<comment type="caution">
    <text evidence="7">The sequence shown here is derived from an EMBL/GenBank/DDBJ whole genome shotgun (WGS) entry which is preliminary data.</text>
</comment>
<evidence type="ECO:0000259" key="6">
    <source>
        <dbReference type="SMART" id="SM00363"/>
    </source>
</evidence>
<dbReference type="InterPro" id="IPR050343">
    <property type="entry name" value="RsuA_PseudoU_synthase"/>
</dbReference>
<dbReference type="SUPFAM" id="SSF55174">
    <property type="entry name" value="Alpha-L RNA-binding motif"/>
    <property type="match status" value="1"/>
</dbReference>
<dbReference type="Pfam" id="PF01479">
    <property type="entry name" value="S4"/>
    <property type="match status" value="1"/>
</dbReference>
<dbReference type="InterPro" id="IPR042092">
    <property type="entry name" value="PsdUridine_s_RsuA/RluB/E/F_cat"/>
</dbReference>
<evidence type="ECO:0000256" key="3">
    <source>
        <dbReference type="PROSITE-ProRule" id="PRU00182"/>
    </source>
</evidence>
<dbReference type="EMBL" id="PXYW01000019">
    <property type="protein sequence ID" value="PSR33500.1"/>
    <property type="molecule type" value="Genomic_DNA"/>
</dbReference>
<dbReference type="InterPro" id="IPR018496">
    <property type="entry name" value="PsdUridine_synth_RsuA/RluB_CS"/>
</dbReference>
<dbReference type="PROSITE" id="PS01149">
    <property type="entry name" value="PSI_RSU"/>
    <property type="match status" value="1"/>
</dbReference>
<dbReference type="InterPro" id="IPR006145">
    <property type="entry name" value="PsdUridine_synth_RsuA/RluA"/>
</dbReference>
<evidence type="ECO:0000313" key="7">
    <source>
        <dbReference type="EMBL" id="PSR33500.1"/>
    </source>
</evidence>
<dbReference type="Gene3D" id="3.10.290.10">
    <property type="entry name" value="RNA-binding S4 domain"/>
    <property type="match status" value="1"/>
</dbReference>
<dbReference type="InterPro" id="IPR036986">
    <property type="entry name" value="S4_RNA-bd_sf"/>
</dbReference>
<feature type="compositionally biased region" description="Basic and acidic residues" evidence="5">
    <location>
        <begin position="250"/>
        <end position="259"/>
    </location>
</feature>
<comment type="similarity">
    <text evidence="1 4">Belongs to the pseudouridine synthase RsuA family.</text>
</comment>
<evidence type="ECO:0000256" key="4">
    <source>
        <dbReference type="RuleBase" id="RU003887"/>
    </source>
</evidence>
<dbReference type="InterPro" id="IPR002942">
    <property type="entry name" value="S4_RNA-bd"/>
</dbReference>
<dbReference type="InterPro" id="IPR020094">
    <property type="entry name" value="TruA/RsuA/RluB/E/F_N"/>
</dbReference>
<dbReference type="NCBIfam" id="TIGR00093">
    <property type="entry name" value="pseudouridine synthase"/>
    <property type="match status" value="1"/>
</dbReference>
<protein>
    <recommendedName>
        <fullName evidence="4">Pseudouridine synthase</fullName>
        <ecNumber evidence="4">5.4.99.-</ecNumber>
    </recommendedName>
</protein>
<dbReference type="InterPro" id="IPR020103">
    <property type="entry name" value="PsdUridine_synth_cat_dom_sf"/>
</dbReference>
<dbReference type="CDD" id="cd02870">
    <property type="entry name" value="PseudoU_synth_RsuA_like"/>
    <property type="match status" value="1"/>
</dbReference>
<sequence>MSERIQKVLAHAGLASRRTVEQWIVAGRVEVNGVKAELGMDIDPTLDHITLDGRPVPLVEVQKRYVLMNKPAGYTTSLKDRHAQHLVSELLPANFGRLYPVGRLDRDTAGLLLLTNDGILAHRLMHPSFQVPKVYEAWVRGRPGTTHLERLRDGIPLDEGMAHAHNLQVVKRETDRTLVRLTLTEGMKREVRRIFQVIGHPVLELTRIKYGPLTIEGLESGRYRPLTHAEVKALQEASRPLDERAINTRRRAIGDERSSRPHHTGRLSLSTPRPRHSFRDTRGDSRRPHR</sequence>
<dbReference type="SUPFAM" id="SSF55120">
    <property type="entry name" value="Pseudouridine synthase"/>
    <property type="match status" value="1"/>
</dbReference>
<accession>A0A2T2XG95</accession>
<dbReference type="FunFam" id="3.10.290.10:FF:000003">
    <property type="entry name" value="Pseudouridine synthase"/>
    <property type="match status" value="1"/>
</dbReference>
<dbReference type="AlphaFoldDB" id="A0A2T2XG95"/>
<reference evidence="7 8" key="1">
    <citation type="journal article" date="2014" name="BMC Genomics">
        <title>Comparison of environmental and isolate Sulfobacillus genomes reveals diverse carbon, sulfur, nitrogen, and hydrogen metabolisms.</title>
        <authorList>
            <person name="Justice N.B."/>
            <person name="Norman A."/>
            <person name="Brown C.T."/>
            <person name="Singh A."/>
            <person name="Thomas B.C."/>
            <person name="Banfield J.F."/>
        </authorList>
    </citation>
    <scope>NUCLEOTIDE SEQUENCE [LARGE SCALE GENOMIC DNA]</scope>
    <source>
        <strain evidence="7">AMDSBA4</strain>
    </source>
</reference>
<dbReference type="GO" id="GO:0120159">
    <property type="term" value="F:rRNA pseudouridine synthase activity"/>
    <property type="evidence" value="ECO:0007669"/>
    <property type="project" value="UniProtKB-ARBA"/>
</dbReference>
<evidence type="ECO:0000256" key="5">
    <source>
        <dbReference type="SAM" id="MobiDB-lite"/>
    </source>
</evidence>
<keyword evidence="2 4" id="KW-0413">Isomerase</keyword>
<dbReference type="EC" id="5.4.99.-" evidence="4"/>
<proteinExistence type="inferred from homology"/>
<dbReference type="CDD" id="cd00165">
    <property type="entry name" value="S4"/>
    <property type="match status" value="1"/>
</dbReference>
<evidence type="ECO:0000256" key="1">
    <source>
        <dbReference type="ARBA" id="ARBA00008348"/>
    </source>
</evidence>
<organism evidence="7 8">
    <name type="scientific">Sulfobacillus benefaciens</name>
    <dbReference type="NCBI Taxonomy" id="453960"/>
    <lineage>
        <taxon>Bacteria</taxon>
        <taxon>Bacillati</taxon>
        <taxon>Bacillota</taxon>
        <taxon>Clostridia</taxon>
        <taxon>Eubacteriales</taxon>
        <taxon>Clostridiales Family XVII. Incertae Sedis</taxon>
        <taxon>Sulfobacillus</taxon>
    </lineage>
</organism>
<name>A0A2T2XG95_9FIRM</name>
<dbReference type="PANTHER" id="PTHR47683:SF2">
    <property type="entry name" value="RNA-BINDING S4 DOMAIN-CONTAINING PROTEIN"/>
    <property type="match status" value="1"/>
</dbReference>
<evidence type="ECO:0000256" key="2">
    <source>
        <dbReference type="ARBA" id="ARBA00023235"/>
    </source>
</evidence>
<feature type="compositionally biased region" description="Basic and acidic residues" evidence="5">
    <location>
        <begin position="277"/>
        <end position="290"/>
    </location>
</feature>
<dbReference type="Gene3D" id="3.30.70.580">
    <property type="entry name" value="Pseudouridine synthase I, catalytic domain, N-terminal subdomain"/>
    <property type="match status" value="1"/>
</dbReference>
<feature type="domain" description="RNA-binding S4" evidence="6">
    <location>
        <begin position="3"/>
        <end position="62"/>
    </location>
</feature>
<dbReference type="PROSITE" id="PS50889">
    <property type="entry name" value="S4"/>
    <property type="match status" value="1"/>
</dbReference>
<feature type="region of interest" description="Disordered" evidence="5">
    <location>
        <begin position="250"/>
        <end position="290"/>
    </location>
</feature>
<dbReference type="Proteomes" id="UP000242972">
    <property type="component" value="Unassembled WGS sequence"/>
</dbReference>
<dbReference type="PANTHER" id="PTHR47683">
    <property type="entry name" value="PSEUDOURIDINE SYNTHASE FAMILY PROTEIN-RELATED"/>
    <property type="match status" value="1"/>
</dbReference>
<dbReference type="InterPro" id="IPR000748">
    <property type="entry name" value="PsdUridine_synth_RsuA/RluB/E/F"/>
</dbReference>